<evidence type="ECO:0000313" key="1">
    <source>
        <dbReference type="EMBL" id="EAZ83074.2"/>
    </source>
</evidence>
<dbReference type="HOGENOM" id="CLU_149286_0_0_10"/>
<dbReference type="AlphaFoldDB" id="A3HTA6"/>
<accession>A3HTA6</accession>
<organism evidence="1 2">
    <name type="scientific">Algoriphagus machipongonensis</name>
    <dbReference type="NCBI Taxonomy" id="388413"/>
    <lineage>
        <taxon>Bacteria</taxon>
        <taxon>Pseudomonadati</taxon>
        <taxon>Bacteroidota</taxon>
        <taxon>Cytophagia</taxon>
        <taxon>Cytophagales</taxon>
        <taxon>Cyclobacteriaceae</taxon>
        <taxon>Algoriphagus</taxon>
    </lineage>
</organism>
<dbReference type="Proteomes" id="UP000003919">
    <property type="component" value="Unassembled WGS sequence"/>
</dbReference>
<dbReference type="eggNOG" id="COG3584">
    <property type="taxonomic scope" value="Bacteria"/>
</dbReference>
<sequence>MRKIDTCISYFFFASILLFIGCSSPKKRTMEVNASAYNSVKYQTSNEPNLTAFGDTLKSGMKAIAISRDLLDSGLNHNMEVSIEGLEGTYLVLDLMNRRWTKKIDLYMGTDVEKAEEWGNQEVTISWLPPNNNSD</sequence>
<evidence type="ECO:0000313" key="2">
    <source>
        <dbReference type="Proteomes" id="UP000003919"/>
    </source>
</evidence>
<keyword evidence="2" id="KW-1185">Reference proteome</keyword>
<reference evidence="1 2" key="1">
    <citation type="journal article" date="2011" name="J. Bacteriol.">
        <title>Complete genome sequence of Algoriphagus sp. PR1, bacterial prey of a colony-forming choanoflagellate.</title>
        <authorList>
            <person name="Alegado R.A."/>
            <person name="Ferriera S."/>
            <person name="Nusbaum C."/>
            <person name="Young S.K."/>
            <person name="Zeng Q."/>
            <person name="Imamovic A."/>
            <person name="Fairclough S.R."/>
            <person name="King N."/>
        </authorList>
    </citation>
    <scope>NUCLEOTIDE SEQUENCE [LARGE SCALE GENOMIC DNA]</scope>
    <source>
        <strain evidence="1 2">PR1</strain>
    </source>
</reference>
<dbReference type="OrthoDB" id="5624888at2"/>
<dbReference type="EMBL" id="AAXU02000001">
    <property type="protein sequence ID" value="EAZ83074.2"/>
    <property type="molecule type" value="Genomic_DNA"/>
</dbReference>
<gene>
    <name evidence="1" type="ORF">ALPR1_12675</name>
</gene>
<dbReference type="STRING" id="388413.ALPR1_12675"/>
<proteinExistence type="predicted"/>
<evidence type="ECO:0008006" key="3">
    <source>
        <dbReference type="Google" id="ProtNLM"/>
    </source>
</evidence>
<protein>
    <recommendedName>
        <fullName evidence="3">Lipoprotein</fullName>
    </recommendedName>
</protein>
<name>A3HTA6_9BACT</name>
<dbReference type="CDD" id="cd22784">
    <property type="entry name" value="DPBB_MltA_YuiC-like"/>
    <property type="match status" value="1"/>
</dbReference>
<dbReference type="PROSITE" id="PS51257">
    <property type="entry name" value="PROKAR_LIPOPROTEIN"/>
    <property type="match status" value="1"/>
</dbReference>
<comment type="caution">
    <text evidence="1">The sequence shown here is derived from an EMBL/GenBank/DDBJ whole genome shotgun (WGS) entry which is preliminary data.</text>
</comment>
<dbReference type="RefSeq" id="WP_008201021.1">
    <property type="nucleotide sequence ID" value="NZ_CM001023.1"/>
</dbReference>